<keyword evidence="3" id="KW-1185">Reference proteome</keyword>
<keyword evidence="2" id="KW-0812">Transmembrane</keyword>
<dbReference type="PANTHER" id="PTHR37339">
    <property type="entry name" value="TESTIS-EXPRESSED PROTEIN 29"/>
    <property type="match status" value="1"/>
</dbReference>
<dbReference type="CTD" id="121793"/>
<feature type="region of interest" description="Disordered" evidence="1">
    <location>
        <begin position="123"/>
        <end position="152"/>
    </location>
</feature>
<protein>
    <submittedName>
        <fullName evidence="4">Testis-expressed protein 29 isoform X2</fullName>
    </submittedName>
</protein>
<evidence type="ECO:0000256" key="1">
    <source>
        <dbReference type="SAM" id="MobiDB-lite"/>
    </source>
</evidence>
<dbReference type="Pfam" id="PF15839">
    <property type="entry name" value="TEX29"/>
    <property type="match status" value="1"/>
</dbReference>
<evidence type="ECO:0000313" key="4">
    <source>
        <dbReference type="RefSeq" id="XP_034274687.1"/>
    </source>
</evidence>
<feature type="transmembrane region" description="Helical" evidence="2">
    <location>
        <begin position="94"/>
        <end position="118"/>
    </location>
</feature>
<dbReference type="InterPro" id="IPR031685">
    <property type="entry name" value="TEX29"/>
</dbReference>
<keyword evidence="2" id="KW-1133">Transmembrane helix</keyword>
<proteinExistence type="predicted"/>
<organism evidence="3 4">
    <name type="scientific">Pantherophis guttatus</name>
    <name type="common">Corn snake</name>
    <name type="synonym">Elaphe guttata</name>
    <dbReference type="NCBI Taxonomy" id="94885"/>
    <lineage>
        <taxon>Eukaryota</taxon>
        <taxon>Metazoa</taxon>
        <taxon>Chordata</taxon>
        <taxon>Craniata</taxon>
        <taxon>Vertebrata</taxon>
        <taxon>Euteleostomi</taxon>
        <taxon>Lepidosauria</taxon>
        <taxon>Squamata</taxon>
        <taxon>Bifurcata</taxon>
        <taxon>Unidentata</taxon>
        <taxon>Episquamata</taxon>
        <taxon>Toxicofera</taxon>
        <taxon>Serpentes</taxon>
        <taxon>Colubroidea</taxon>
        <taxon>Colubridae</taxon>
        <taxon>Colubrinae</taxon>
        <taxon>Pantherophis</taxon>
    </lineage>
</organism>
<feature type="transmembrane region" description="Helical" evidence="2">
    <location>
        <begin position="12"/>
        <end position="33"/>
    </location>
</feature>
<gene>
    <name evidence="4" type="primary">TEX29</name>
</gene>
<evidence type="ECO:0000256" key="2">
    <source>
        <dbReference type="SAM" id="Phobius"/>
    </source>
</evidence>
<keyword evidence="2" id="KW-0472">Membrane</keyword>
<feature type="compositionally biased region" description="Acidic residues" evidence="1">
    <location>
        <begin position="140"/>
        <end position="152"/>
    </location>
</feature>
<dbReference type="PANTHER" id="PTHR37339:SF1">
    <property type="entry name" value="TESTIS-EXPRESSED PROTEIN 29"/>
    <property type="match status" value="1"/>
</dbReference>
<accession>A0A6P9BTI7</accession>
<reference evidence="4" key="1">
    <citation type="submission" date="2025-08" db="UniProtKB">
        <authorList>
            <consortium name="RefSeq"/>
        </authorList>
    </citation>
    <scope>IDENTIFICATION</scope>
    <source>
        <tissue evidence="4">Blood</tissue>
    </source>
</reference>
<dbReference type="GeneID" id="117666259"/>
<name>A0A6P9BTI7_PANGU</name>
<dbReference type="Proteomes" id="UP001652622">
    <property type="component" value="Unplaced"/>
</dbReference>
<sequence>MKCIENQDQNQMFIFLVPCLLWLPSGACIKLSFKFNSGTQSPSRVLHLEKRSNFLRYGFAVCQTNVSRIECTELGCCYHKETCYKKAVPSYMKAFIALIVIILAVFTLFMLQSCLGGMENLSAQKKKNKEDKESVSDTDSTSESEEEEDEED</sequence>
<dbReference type="RefSeq" id="XP_034274687.1">
    <property type="nucleotide sequence ID" value="XM_034418796.2"/>
</dbReference>
<dbReference type="AlphaFoldDB" id="A0A6P9BTI7"/>
<evidence type="ECO:0000313" key="3">
    <source>
        <dbReference type="Proteomes" id="UP001652622"/>
    </source>
</evidence>